<sequence length="174" mass="18859">MGMGSARSLRGARGCAGARCGGIIPPIRVVTGRPSASDGCLIIFNTIVLLPTSRSSFDLLSYEAFYSTWSLVVLRHAPLRQLYRSLSSQSISKVQVAEHTYPAQSRPWRLSLSSSTSAYSGTGDLQDAFVLSGAGRMERADRRAWPSCAPDVGHGFPGLRRAWVKLQSEGWGRV</sequence>
<proteinExistence type="predicted"/>
<name>A0A6A5YTA3_9PLEO</name>
<dbReference type="Proteomes" id="UP000799770">
    <property type="component" value="Unassembled WGS sequence"/>
</dbReference>
<dbReference type="EMBL" id="ML977338">
    <property type="protein sequence ID" value="KAF2110365.1"/>
    <property type="molecule type" value="Genomic_DNA"/>
</dbReference>
<organism evidence="1 2">
    <name type="scientific">Lophiotrema nucula</name>
    <dbReference type="NCBI Taxonomy" id="690887"/>
    <lineage>
        <taxon>Eukaryota</taxon>
        <taxon>Fungi</taxon>
        <taxon>Dikarya</taxon>
        <taxon>Ascomycota</taxon>
        <taxon>Pezizomycotina</taxon>
        <taxon>Dothideomycetes</taxon>
        <taxon>Pleosporomycetidae</taxon>
        <taxon>Pleosporales</taxon>
        <taxon>Lophiotremataceae</taxon>
        <taxon>Lophiotrema</taxon>
    </lineage>
</organism>
<dbReference type="AlphaFoldDB" id="A0A6A5YTA3"/>
<evidence type="ECO:0000313" key="1">
    <source>
        <dbReference type="EMBL" id="KAF2110365.1"/>
    </source>
</evidence>
<gene>
    <name evidence="1" type="ORF">BDV96DRAFT_201191</name>
</gene>
<evidence type="ECO:0000313" key="2">
    <source>
        <dbReference type="Proteomes" id="UP000799770"/>
    </source>
</evidence>
<keyword evidence="2" id="KW-1185">Reference proteome</keyword>
<reference evidence="1" key="1">
    <citation type="journal article" date="2020" name="Stud. Mycol.">
        <title>101 Dothideomycetes genomes: a test case for predicting lifestyles and emergence of pathogens.</title>
        <authorList>
            <person name="Haridas S."/>
            <person name="Albert R."/>
            <person name="Binder M."/>
            <person name="Bloem J."/>
            <person name="Labutti K."/>
            <person name="Salamov A."/>
            <person name="Andreopoulos B."/>
            <person name="Baker S."/>
            <person name="Barry K."/>
            <person name="Bills G."/>
            <person name="Bluhm B."/>
            <person name="Cannon C."/>
            <person name="Castanera R."/>
            <person name="Culley D."/>
            <person name="Daum C."/>
            <person name="Ezra D."/>
            <person name="Gonzalez J."/>
            <person name="Henrissat B."/>
            <person name="Kuo A."/>
            <person name="Liang C."/>
            <person name="Lipzen A."/>
            <person name="Lutzoni F."/>
            <person name="Magnuson J."/>
            <person name="Mondo S."/>
            <person name="Nolan M."/>
            <person name="Ohm R."/>
            <person name="Pangilinan J."/>
            <person name="Park H.-J."/>
            <person name="Ramirez L."/>
            <person name="Alfaro M."/>
            <person name="Sun H."/>
            <person name="Tritt A."/>
            <person name="Yoshinaga Y."/>
            <person name="Zwiers L.-H."/>
            <person name="Turgeon B."/>
            <person name="Goodwin S."/>
            <person name="Spatafora J."/>
            <person name="Crous P."/>
            <person name="Grigoriev I."/>
        </authorList>
    </citation>
    <scope>NUCLEOTIDE SEQUENCE</scope>
    <source>
        <strain evidence="1">CBS 627.86</strain>
    </source>
</reference>
<protein>
    <submittedName>
        <fullName evidence="1">Uncharacterized protein</fullName>
    </submittedName>
</protein>
<accession>A0A6A5YTA3</accession>